<name>A0ACC3A4V6_9EURO</name>
<keyword evidence="2" id="KW-1185">Reference proteome</keyword>
<protein>
    <submittedName>
        <fullName evidence="1">Phosphorelay intermediate protein</fullName>
    </submittedName>
</protein>
<proteinExistence type="predicted"/>
<reference evidence="1" key="1">
    <citation type="submission" date="2022-10" db="EMBL/GenBank/DDBJ databases">
        <title>Culturing micro-colonial fungi from biological soil crusts in the Mojave desert and describing Neophaeococcomyces mojavensis, and introducing the new genera and species Taxawa tesnikishii.</title>
        <authorList>
            <person name="Kurbessoian T."/>
            <person name="Stajich J.E."/>
        </authorList>
    </citation>
    <scope>NUCLEOTIDE SEQUENCE</scope>
    <source>
        <strain evidence="1">JES_112</strain>
    </source>
</reference>
<gene>
    <name evidence="1" type="primary">YPD1</name>
    <name evidence="1" type="ORF">H2198_005771</name>
</gene>
<evidence type="ECO:0000313" key="2">
    <source>
        <dbReference type="Proteomes" id="UP001172386"/>
    </source>
</evidence>
<dbReference type="EMBL" id="JAPDRQ010000099">
    <property type="protein sequence ID" value="KAJ9655316.1"/>
    <property type="molecule type" value="Genomic_DNA"/>
</dbReference>
<sequence length="155" mass="17825">MSLYIAHANEASHQEFDFGDNVDVGTFEQILDMDEGEEDDGHEFSRSIVFGFLEQAETTFVKMERALKENDLRQLSELGHYLKGSSATLGFTKVKDQCEKIQHWGARKDETGSNPETDDKKNLKLINESLKKVRENVEEVNNLMVKYYKQLEGEE</sequence>
<accession>A0ACC3A4V6</accession>
<organism evidence="1 2">
    <name type="scientific">Neophaeococcomyces mojaviensis</name>
    <dbReference type="NCBI Taxonomy" id="3383035"/>
    <lineage>
        <taxon>Eukaryota</taxon>
        <taxon>Fungi</taxon>
        <taxon>Dikarya</taxon>
        <taxon>Ascomycota</taxon>
        <taxon>Pezizomycotina</taxon>
        <taxon>Eurotiomycetes</taxon>
        <taxon>Chaetothyriomycetidae</taxon>
        <taxon>Chaetothyriales</taxon>
        <taxon>Chaetothyriales incertae sedis</taxon>
        <taxon>Neophaeococcomyces</taxon>
    </lineage>
</organism>
<dbReference type="Proteomes" id="UP001172386">
    <property type="component" value="Unassembled WGS sequence"/>
</dbReference>
<evidence type="ECO:0000313" key="1">
    <source>
        <dbReference type="EMBL" id="KAJ9655316.1"/>
    </source>
</evidence>
<comment type="caution">
    <text evidence="1">The sequence shown here is derived from an EMBL/GenBank/DDBJ whole genome shotgun (WGS) entry which is preliminary data.</text>
</comment>